<keyword evidence="6" id="KW-0004">4Fe-4S</keyword>
<keyword evidence="11" id="KW-0411">Iron-sulfur</keyword>
<dbReference type="RefSeq" id="WP_076498594.1">
    <property type="nucleotide sequence ID" value="NZ_FTOP01000002.1"/>
</dbReference>
<comment type="similarity">
    <text evidence="3 14">Belongs to the Nth/MutY family.</text>
</comment>
<dbReference type="GO" id="GO:0035485">
    <property type="term" value="F:adenine/guanine mispair binding"/>
    <property type="evidence" value="ECO:0007669"/>
    <property type="project" value="TreeGrafter"/>
</dbReference>
<keyword evidence="8 14" id="KW-0227">DNA damage</keyword>
<evidence type="ECO:0000256" key="12">
    <source>
        <dbReference type="ARBA" id="ARBA00023204"/>
    </source>
</evidence>
<feature type="domain" description="HhH-GPD" evidence="15">
    <location>
        <begin position="38"/>
        <end position="189"/>
    </location>
</feature>
<dbReference type="PANTHER" id="PTHR42944:SF1">
    <property type="entry name" value="ADENINE DNA GLYCOSYLASE"/>
    <property type="match status" value="1"/>
</dbReference>
<dbReference type="InterPro" id="IPR023170">
    <property type="entry name" value="HhH_base_excis_C"/>
</dbReference>
<dbReference type="InterPro" id="IPR029119">
    <property type="entry name" value="MutY_C"/>
</dbReference>
<dbReference type="CDD" id="cd00056">
    <property type="entry name" value="ENDO3c"/>
    <property type="match status" value="1"/>
</dbReference>
<dbReference type="InterPro" id="IPR015797">
    <property type="entry name" value="NUDIX_hydrolase-like_dom_sf"/>
</dbReference>
<evidence type="ECO:0000256" key="9">
    <source>
        <dbReference type="ARBA" id="ARBA00022801"/>
    </source>
</evidence>
<reference evidence="17" key="1">
    <citation type="submission" date="2017-01" db="EMBL/GenBank/DDBJ databases">
        <authorList>
            <person name="Varghese N."/>
            <person name="Submissions S."/>
        </authorList>
    </citation>
    <scope>NUCLEOTIDE SEQUENCE [LARGE SCALE GENOMIC DNA]</scope>
    <source>
        <strain evidence="17">DSM 46698</strain>
    </source>
</reference>
<evidence type="ECO:0000256" key="5">
    <source>
        <dbReference type="ARBA" id="ARBA00022023"/>
    </source>
</evidence>
<dbReference type="GO" id="GO:0006284">
    <property type="term" value="P:base-excision repair"/>
    <property type="evidence" value="ECO:0007669"/>
    <property type="project" value="UniProtKB-UniRule"/>
</dbReference>
<dbReference type="InterPro" id="IPR005760">
    <property type="entry name" value="A/G_AdeGlyc_MutY"/>
</dbReference>
<dbReference type="Pfam" id="PF00730">
    <property type="entry name" value="HhH-GPD"/>
    <property type="match status" value="1"/>
</dbReference>
<keyword evidence="12" id="KW-0234">DNA repair</keyword>
<dbReference type="AlphaFoldDB" id="A0A1N7KQM7"/>
<dbReference type="GO" id="GO:0000701">
    <property type="term" value="F:purine-specific mismatch base pair DNA N-glycosylase activity"/>
    <property type="evidence" value="ECO:0007669"/>
    <property type="project" value="UniProtKB-EC"/>
</dbReference>
<dbReference type="EC" id="3.2.2.31" evidence="4 14"/>
<dbReference type="InterPro" id="IPR011257">
    <property type="entry name" value="DNA_glycosylase"/>
</dbReference>
<gene>
    <name evidence="16" type="ORF">SAMN05421761_102270</name>
</gene>
<dbReference type="Pfam" id="PF14815">
    <property type="entry name" value="NUDIX_4"/>
    <property type="match status" value="1"/>
</dbReference>
<evidence type="ECO:0000256" key="14">
    <source>
        <dbReference type="RuleBase" id="RU365096"/>
    </source>
</evidence>
<evidence type="ECO:0000256" key="2">
    <source>
        <dbReference type="ARBA" id="ARBA00002933"/>
    </source>
</evidence>
<dbReference type="SUPFAM" id="SSF48150">
    <property type="entry name" value="DNA-glycosylase"/>
    <property type="match status" value="1"/>
</dbReference>
<evidence type="ECO:0000256" key="7">
    <source>
        <dbReference type="ARBA" id="ARBA00022723"/>
    </source>
</evidence>
<keyword evidence="10 14" id="KW-0408">Iron</keyword>
<organism evidence="16 17">
    <name type="scientific">Belliella pelovolcani</name>
    <dbReference type="NCBI Taxonomy" id="529505"/>
    <lineage>
        <taxon>Bacteria</taxon>
        <taxon>Pseudomonadati</taxon>
        <taxon>Bacteroidota</taxon>
        <taxon>Cytophagia</taxon>
        <taxon>Cytophagales</taxon>
        <taxon>Cyclobacteriaceae</taxon>
        <taxon>Belliella</taxon>
    </lineage>
</organism>
<evidence type="ECO:0000256" key="4">
    <source>
        <dbReference type="ARBA" id="ARBA00012045"/>
    </source>
</evidence>
<dbReference type="SUPFAM" id="SSF55811">
    <property type="entry name" value="Nudix"/>
    <property type="match status" value="1"/>
</dbReference>
<dbReference type="Proteomes" id="UP000186026">
    <property type="component" value="Unassembled WGS sequence"/>
</dbReference>
<dbReference type="GO" id="GO:0051539">
    <property type="term" value="F:4 iron, 4 sulfur cluster binding"/>
    <property type="evidence" value="ECO:0007669"/>
    <property type="project" value="UniProtKB-UniRule"/>
</dbReference>
<dbReference type="FunFam" id="1.10.340.30:FF:000002">
    <property type="entry name" value="Adenine DNA glycosylase"/>
    <property type="match status" value="1"/>
</dbReference>
<sequence>MNNKYFASTLLEWYSLHKRDLPWRNTKDPYIIWLSEIILQQTRVAQGLPYFEKFIQNYPKVEDLAVAPADEVMRLWQGLGYYSRARNLHYCAKEVVSIYGGRFPDSYHGLLRLRGVGSYTAAAIASFAFDQAVAVVDGNVFRVLARYFGISTDIASSKGKMEFEAIANQNISKDHPAEYNQAIMEFGSLQCTPKNPDCTHCPLKANCFAFKEGMVEQLPVKINKLKVKTRYFNYLYIRCGLNVIVKQRGAGDIWQGLYDFPLHESKRELISNIEDLDMFSNIESITDKVKFNPQSTFKHILTHQRIFANFVEFTINEKSQEQLREWVKQRGFEMVDMETLENLPKPRLLLRFLNEEK</sequence>
<dbReference type="GO" id="GO:0046872">
    <property type="term" value="F:metal ion binding"/>
    <property type="evidence" value="ECO:0007669"/>
    <property type="project" value="UniProtKB-UniRule"/>
</dbReference>
<keyword evidence="17" id="KW-1185">Reference proteome</keyword>
<accession>A0A1N7KQM7</accession>
<evidence type="ECO:0000256" key="11">
    <source>
        <dbReference type="ARBA" id="ARBA00023014"/>
    </source>
</evidence>
<dbReference type="GO" id="GO:0034039">
    <property type="term" value="F:8-oxo-7,8-dihydroguanine DNA N-glycosylase activity"/>
    <property type="evidence" value="ECO:0007669"/>
    <property type="project" value="TreeGrafter"/>
</dbReference>
<proteinExistence type="inferred from homology"/>
<dbReference type="NCBIfam" id="TIGR01084">
    <property type="entry name" value="mutY"/>
    <property type="match status" value="1"/>
</dbReference>
<dbReference type="GO" id="GO:0006298">
    <property type="term" value="P:mismatch repair"/>
    <property type="evidence" value="ECO:0007669"/>
    <property type="project" value="TreeGrafter"/>
</dbReference>
<dbReference type="InterPro" id="IPR044298">
    <property type="entry name" value="MIG/MutY"/>
</dbReference>
<evidence type="ECO:0000313" key="17">
    <source>
        <dbReference type="Proteomes" id="UP000186026"/>
    </source>
</evidence>
<comment type="cofactor">
    <cofactor evidence="14">
        <name>[4Fe-4S] cluster</name>
        <dbReference type="ChEBI" id="CHEBI:49883"/>
    </cofactor>
    <text evidence="14">Binds 1 [4Fe-4S] cluster.</text>
</comment>
<dbReference type="SMART" id="SM00478">
    <property type="entry name" value="ENDO3c"/>
    <property type="match status" value="1"/>
</dbReference>
<dbReference type="CDD" id="cd03431">
    <property type="entry name" value="NUDIX_DNA_Glycosylase_C-MutY"/>
    <property type="match status" value="1"/>
</dbReference>
<protein>
    <recommendedName>
        <fullName evidence="5 14">Adenine DNA glycosylase</fullName>
        <ecNumber evidence="4 14">3.2.2.31</ecNumber>
    </recommendedName>
</protein>
<evidence type="ECO:0000256" key="10">
    <source>
        <dbReference type="ARBA" id="ARBA00023004"/>
    </source>
</evidence>
<dbReference type="Gene3D" id="1.10.1670.10">
    <property type="entry name" value="Helix-hairpin-Helix base-excision DNA repair enzymes (C-terminal)"/>
    <property type="match status" value="1"/>
</dbReference>
<dbReference type="OrthoDB" id="9802365at2"/>
<dbReference type="STRING" id="529505.SAMN05421761_102270"/>
<dbReference type="Gene3D" id="3.90.79.10">
    <property type="entry name" value="Nucleoside Triphosphate Pyrophosphohydrolase"/>
    <property type="match status" value="1"/>
</dbReference>
<dbReference type="EMBL" id="FTOP01000002">
    <property type="protein sequence ID" value="SIS63887.1"/>
    <property type="molecule type" value="Genomic_DNA"/>
</dbReference>
<dbReference type="Gene3D" id="1.10.340.30">
    <property type="entry name" value="Hypothetical protein, domain 2"/>
    <property type="match status" value="1"/>
</dbReference>
<name>A0A1N7KQM7_9BACT</name>
<evidence type="ECO:0000256" key="1">
    <source>
        <dbReference type="ARBA" id="ARBA00000843"/>
    </source>
</evidence>
<evidence type="ECO:0000256" key="8">
    <source>
        <dbReference type="ARBA" id="ARBA00022763"/>
    </source>
</evidence>
<evidence type="ECO:0000256" key="3">
    <source>
        <dbReference type="ARBA" id="ARBA00008343"/>
    </source>
</evidence>
<dbReference type="GO" id="GO:0032357">
    <property type="term" value="F:oxidized purine DNA binding"/>
    <property type="evidence" value="ECO:0007669"/>
    <property type="project" value="TreeGrafter"/>
</dbReference>
<evidence type="ECO:0000256" key="6">
    <source>
        <dbReference type="ARBA" id="ARBA00022485"/>
    </source>
</evidence>
<comment type="catalytic activity">
    <reaction evidence="1 14">
        <text>Hydrolyzes free adenine bases from 7,8-dihydro-8-oxoguanine:adenine mismatched double-stranded DNA, leaving an apurinic site.</text>
        <dbReference type="EC" id="3.2.2.31"/>
    </reaction>
</comment>
<keyword evidence="7" id="KW-0479">Metal-binding</keyword>
<dbReference type="InterPro" id="IPR003265">
    <property type="entry name" value="HhH-GPD_domain"/>
</dbReference>
<keyword evidence="13 14" id="KW-0326">Glycosidase</keyword>
<evidence type="ECO:0000256" key="13">
    <source>
        <dbReference type="ARBA" id="ARBA00023295"/>
    </source>
</evidence>
<keyword evidence="9" id="KW-0378">Hydrolase</keyword>
<evidence type="ECO:0000259" key="15">
    <source>
        <dbReference type="SMART" id="SM00478"/>
    </source>
</evidence>
<comment type="function">
    <text evidence="2">Adenine glycosylase active on G-A mispairs. MutY also corrects error-prone DNA synthesis past GO lesions which are due to the oxidatively damaged form of guanine: 7,8-dihydro-8-oxoguanine (8-oxo-dGTP).</text>
</comment>
<dbReference type="PANTHER" id="PTHR42944">
    <property type="entry name" value="ADENINE DNA GLYCOSYLASE"/>
    <property type="match status" value="1"/>
</dbReference>
<evidence type="ECO:0000313" key="16">
    <source>
        <dbReference type="EMBL" id="SIS63887.1"/>
    </source>
</evidence>